<reference evidence="4" key="2">
    <citation type="journal article" date="2021" name="PeerJ">
        <title>Extensive microbial diversity within the chicken gut microbiome revealed by metagenomics and culture.</title>
        <authorList>
            <person name="Gilroy R."/>
            <person name="Ravi A."/>
            <person name="Getino M."/>
            <person name="Pursley I."/>
            <person name="Horton D.L."/>
            <person name="Alikhan N.F."/>
            <person name="Baker D."/>
            <person name="Gharbi K."/>
            <person name="Hall N."/>
            <person name="Watson M."/>
            <person name="Adriaenssens E.M."/>
            <person name="Foster-Nyarko E."/>
            <person name="Jarju S."/>
            <person name="Secka A."/>
            <person name="Antonio M."/>
            <person name="Oren A."/>
            <person name="Chaudhuri R.R."/>
            <person name="La Ragione R."/>
            <person name="Hildebrand F."/>
            <person name="Pallen M.J."/>
        </authorList>
    </citation>
    <scope>NUCLEOTIDE SEQUENCE</scope>
    <source>
        <strain evidence="4">ChiSjej2B20-13462</strain>
    </source>
</reference>
<dbReference type="GO" id="GO:0005829">
    <property type="term" value="C:cytosol"/>
    <property type="evidence" value="ECO:0007669"/>
    <property type="project" value="TreeGrafter"/>
</dbReference>
<protein>
    <submittedName>
        <fullName evidence="4">4'-phosphopantetheinyl transferase superfamily protein</fullName>
    </submittedName>
</protein>
<dbReference type="Proteomes" id="UP000886874">
    <property type="component" value="Unassembled WGS sequence"/>
</dbReference>
<evidence type="ECO:0000256" key="1">
    <source>
        <dbReference type="ARBA" id="ARBA00010990"/>
    </source>
</evidence>
<dbReference type="InterPro" id="IPR008278">
    <property type="entry name" value="4-PPantetheinyl_Trfase_dom"/>
</dbReference>
<comment type="caution">
    <text evidence="4">The sequence shown here is derived from an EMBL/GenBank/DDBJ whole genome shotgun (WGS) entry which is preliminary data.</text>
</comment>
<keyword evidence="2 4" id="KW-0808">Transferase</keyword>
<sequence>MVQLYALDLQPLLAGGWEDLMPQLSRWRQKKVMSLCHGADRARSAGAGWLLDYALTEAGIPRDQRAIQLQPGGKPELVRGGVHFSLSHAGPWAVCALADTPVGVDVELPRCTMATARRFFAPAEVAQVESLPEQARPDALLRLWTAKEAFTKALGQGLSLGLSSFEVRLRADGADLIQRATDLPYRLEEYPLLPSRVCLCTVEPRPALRILRAK</sequence>
<gene>
    <name evidence="4" type="ORF">IAA67_09105</name>
</gene>
<evidence type="ECO:0000313" key="5">
    <source>
        <dbReference type="Proteomes" id="UP000886874"/>
    </source>
</evidence>
<name>A0A9D1CPW0_9FIRM</name>
<accession>A0A9D1CPW0</accession>
<dbReference type="PANTHER" id="PTHR12215:SF10">
    <property type="entry name" value="L-AMINOADIPATE-SEMIALDEHYDE DEHYDROGENASE-PHOSPHOPANTETHEINYL TRANSFERASE"/>
    <property type="match status" value="1"/>
</dbReference>
<comment type="similarity">
    <text evidence="1">Belongs to the P-Pant transferase superfamily. Gsp/Sfp/HetI/AcpT family.</text>
</comment>
<proteinExistence type="inferred from homology"/>
<dbReference type="InterPro" id="IPR050559">
    <property type="entry name" value="P-Pant_transferase_sf"/>
</dbReference>
<feature type="domain" description="4'-phosphopantetheinyl transferase" evidence="3">
    <location>
        <begin position="101"/>
        <end position="179"/>
    </location>
</feature>
<organism evidence="4 5">
    <name type="scientific">Candidatus Avoscillospira stercorigallinarum</name>
    <dbReference type="NCBI Taxonomy" id="2840708"/>
    <lineage>
        <taxon>Bacteria</taxon>
        <taxon>Bacillati</taxon>
        <taxon>Bacillota</taxon>
        <taxon>Clostridia</taxon>
        <taxon>Eubacteriales</taxon>
        <taxon>Oscillospiraceae</taxon>
        <taxon>Oscillospiraceae incertae sedis</taxon>
        <taxon>Candidatus Avoscillospira</taxon>
    </lineage>
</organism>
<dbReference type="Pfam" id="PF01648">
    <property type="entry name" value="ACPS"/>
    <property type="match status" value="1"/>
</dbReference>
<dbReference type="SUPFAM" id="SSF56214">
    <property type="entry name" value="4'-phosphopantetheinyl transferase"/>
    <property type="match status" value="2"/>
</dbReference>
<dbReference type="AlphaFoldDB" id="A0A9D1CPW0"/>
<dbReference type="InterPro" id="IPR037143">
    <property type="entry name" value="4-PPantetheinyl_Trfase_dom_sf"/>
</dbReference>
<dbReference type="EMBL" id="DVFN01000131">
    <property type="protein sequence ID" value="HIQ70473.1"/>
    <property type="molecule type" value="Genomic_DNA"/>
</dbReference>
<reference evidence="4" key="1">
    <citation type="submission" date="2020-10" db="EMBL/GenBank/DDBJ databases">
        <authorList>
            <person name="Gilroy R."/>
        </authorList>
    </citation>
    <scope>NUCLEOTIDE SEQUENCE</scope>
    <source>
        <strain evidence="4">ChiSjej2B20-13462</strain>
    </source>
</reference>
<dbReference type="PANTHER" id="PTHR12215">
    <property type="entry name" value="PHOSPHOPANTETHEINE TRANSFERASE"/>
    <property type="match status" value="1"/>
</dbReference>
<evidence type="ECO:0000313" key="4">
    <source>
        <dbReference type="EMBL" id="HIQ70473.1"/>
    </source>
</evidence>
<dbReference type="GO" id="GO:0000287">
    <property type="term" value="F:magnesium ion binding"/>
    <property type="evidence" value="ECO:0007669"/>
    <property type="project" value="InterPro"/>
</dbReference>
<dbReference type="Gene3D" id="3.90.470.20">
    <property type="entry name" value="4'-phosphopantetheinyl transferase domain"/>
    <property type="match status" value="2"/>
</dbReference>
<dbReference type="GO" id="GO:0008897">
    <property type="term" value="F:holo-[acyl-carrier-protein] synthase activity"/>
    <property type="evidence" value="ECO:0007669"/>
    <property type="project" value="InterPro"/>
</dbReference>
<dbReference type="GO" id="GO:0019878">
    <property type="term" value="P:lysine biosynthetic process via aminoadipic acid"/>
    <property type="evidence" value="ECO:0007669"/>
    <property type="project" value="TreeGrafter"/>
</dbReference>
<evidence type="ECO:0000259" key="3">
    <source>
        <dbReference type="Pfam" id="PF01648"/>
    </source>
</evidence>
<evidence type="ECO:0000256" key="2">
    <source>
        <dbReference type="ARBA" id="ARBA00022679"/>
    </source>
</evidence>